<accession>A0A5M3W810</accession>
<dbReference type="Gene3D" id="3.40.430.10">
    <property type="entry name" value="Dihydrofolate Reductase, subunit A"/>
    <property type="match status" value="1"/>
</dbReference>
<dbReference type="InterPro" id="IPR050765">
    <property type="entry name" value="Riboflavin_Biosynth_HTPR"/>
</dbReference>
<evidence type="ECO:0000313" key="2">
    <source>
        <dbReference type="EMBL" id="GES04380.1"/>
    </source>
</evidence>
<dbReference type="Proteomes" id="UP000334990">
    <property type="component" value="Unassembled WGS sequence"/>
</dbReference>
<sequence>MRKVITSTYVTLDGFIDNPHLWSFDYWNDEAAQYANAQLFASDILLMGRVTYEGFAAAWPGRAGADDFADRINAMDKYVVTATLDKADWHNTTIIPAGDLVADVRRLKEQPGGDILIYGCGQLTDALRENGLLDEYRLWVHPVVVGEGQRCFRDGTKARLTLANTQTFASGVTILTYQPAR</sequence>
<evidence type="ECO:0000259" key="1">
    <source>
        <dbReference type="Pfam" id="PF01872"/>
    </source>
</evidence>
<keyword evidence="3" id="KW-1185">Reference proteome</keyword>
<dbReference type="Pfam" id="PF01872">
    <property type="entry name" value="RibD_C"/>
    <property type="match status" value="1"/>
</dbReference>
<dbReference type="PANTHER" id="PTHR38011">
    <property type="entry name" value="DIHYDROFOLATE REDUCTASE FAMILY PROTEIN (AFU_ORTHOLOGUE AFUA_8G06820)"/>
    <property type="match status" value="1"/>
</dbReference>
<comment type="caution">
    <text evidence="2">The sequence shown here is derived from an EMBL/GenBank/DDBJ whole genome shotgun (WGS) entry which is preliminary data.</text>
</comment>
<dbReference type="PANTHER" id="PTHR38011:SF11">
    <property type="entry name" value="2,5-DIAMINO-6-RIBOSYLAMINO-4(3H)-PYRIMIDINONE 5'-PHOSPHATE REDUCTASE"/>
    <property type="match status" value="1"/>
</dbReference>
<feature type="domain" description="Bacterial bifunctional deaminase-reductase C-terminal" evidence="1">
    <location>
        <begin position="2"/>
        <end position="173"/>
    </location>
</feature>
<evidence type="ECO:0000313" key="3">
    <source>
        <dbReference type="Proteomes" id="UP000334990"/>
    </source>
</evidence>
<dbReference type="GO" id="GO:0008703">
    <property type="term" value="F:5-amino-6-(5-phosphoribosylamino)uracil reductase activity"/>
    <property type="evidence" value="ECO:0007669"/>
    <property type="project" value="InterPro"/>
</dbReference>
<proteinExistence type="predicted"/>
<dbReference type="EMBL" id="BLAD01000081">
    <property type="protein sequence ID" value="GES04380.1"/>
    <property type="molecule type" value="Genomic_DNA"/>
</dbReference>
<protein>
    <submittedName>
        <fullName evidence="2">Pyrimidine reductase</fullName>
    </submittedName>
</protein>
<dbReference type="InterPro" id="IPR024072">
    <property type="entry name" value="DHFR-like_dom_sf"/>
</dbReference>
<organism evidence="2 3">
    <name type="scientific">Acrocarpospora corrugata</name>
    <dbReference type="NCBI Taxonomy" id="35763"/>
    <lineage>
        <taxon>Bacteria</taxon>
        <taxon>Bacillati</taxon>
        <taxon>Actinomycetota</taxon>
        <taxon>Actinomycetes</taxon>
        <taxon>Streptosporangiales</taxon>
        <taxon>Streptosporangiaceae</taxon>
        <taxon>Acrocarpospora</taxon>
    </lineage>
</organism>
<dbReference type="RefSeq" id="WP_155340488.1">
    <property type="nucleotide sequence ID" value="NZ_BAAABN010000024.1"/>
</dbReference>
<dbReference type="GO" id="GO:0009231">
    <property type="term" value="P:riboflavin biosynthetic process"/>
    <property type="evidence" value="ECO:0007669"/>
    <property type="project" value="InterPro"/>
</dbReference>
<dbReference type="AlphaFoldDB" id="A0A5M3W810"/>
<reference evidence="2 3" key="1">
    <citation type="submission" date="2019-10" db="EMBL/GenBank/DDBJ databases">
        <title>Whole genome shotgun sequence of Acrocarpospora corrugata NBRC 13972.</title>
        <authorList>
            <person name="Ichikawa N."/>
            <person name="Kimura A."/>
            <person name="Kitahashi Y."/>
            <person name="Komaki H."/>
            <person name="Oguchi A."/>
        </authorList>
    </citation>
    <scope>NUCLEOTIDE SEQUENCE [LARGE SCALE GENOMIC DNA]</scope>
    <source>
        <strain evidence="2 3">NBRC 13972</strain>
    </source>
</reference>
<name>A0A5M3W810_9ACTN</name>
<dbReference type="SUPFAM" id="SSF53597">
    <property type="entry name" value="Dihydrofolate reductase-like"/>
    <property type="match status" value="1"/>
</dbReference>
<dbReference type="OrthoDB" id="3471694at2"/>
<dbReference type="InterPro" id="IPR002734">
    <property type="entry name" value="RibDG_C"/>
</dbReference>
<gene>
    <name evidence="2" type="ORF">Acor_64480</name>
</gene>